<gene>
    <name evidence="2" type="ORF">B0T24DRAFT_248527</name>
</gene>
<reference evidence="2" key="1">
    <citation type="journal article" date="2023" name="Mol. Phylogenet. Evol.">
        <title>Genome-scale phylogeny and comparative genomics of the fungal order Sordariales.</title>
        <authorList>
            <person name="Hensen N."/>
            <person name="Bonometti L."/>
            <person name="Westerberg I."/>
            <person name="Brannstrom I.O."/>
            <person name="Guillou S."/>
            <person name="Cros-Aarteil S."/>
            <person name="Calhoun S."/>
            <person name="Haridas S."/>
            <person name="Kuo A."/>
            <person name="Mondo S."/>
            <person name="Pangilinan J."/>
            <person name="Riley R."/>
            <person name="LaButti K."/>
            <person name="Andreopoulos B."/>
            <person name="Lipzen A."/>
            <person name="Chen C."/>
            <person name="Yan M."/>
            <person name="Daum C."/>
            <person name="Ng V."/>
            <person name="Clum A."/>
            <person name="Steindorff A."/>
            <person name="Ohm R.A."/>
            <person name="Martin F."/>
            <person name="Silar P."/>
            <person name="Natvig D.O."/>
            <person name="Lalanne C."/>
            <person name="Gautier V."/>
            <person name="Ament-Velasquez S.L."/>
            <person name="Kruys A."/>
            <person name="Hutchinson M.I."/>
            <person name="Powell A.J."/>
            <person name="Barry K."/>
            <person name="Miller A.N."/>
            <person name="Grigoriev I.V."/>
            <person name="Debuchy R."/>
            <person name="Gladieux P."/>
            <person name="Hiltunen Thoren M."/>
            <person name="Johannesson H."/>
        </authorList>
    </citation>
    <scope>NUCLEOTIDE SEQUENCE</scope>
    <source>
        <strain evidence="2">CBS 958.72</strain>
    </source>
</reference>
<dbReference type="Proteomes" id="UP001287356">
    <property type="component" value="Unassembled WGS sequence"/>
</dbReference>
<protein>
    <submittedName>
        <fullName evidence="2">Uncharacterized protein</fullName>
    </submittedName>
</protein>
<organism evidence="2 3">
    <name type="scientific">Lasiosphaeria ovina</name>
    <dbReference type="NCBI Taxonomy" id="92902"/>
    <lineage>
        <taxon>Eukaryota</taxon>
        <taxon>Fungi</taxon>
        <taxon>Dikarya</taxon>
        <taxon>Ascomycota</taxon>
        <taxon>Pezizomycotina</taxon>
        <taxon>Sordariomycetes</taxon>
        <taxon>Sordariomycetidae</taxon>
        <taxon>Sordariales</taxon>
        <taxon>Lasiosphaeriaceae</taxon>
        <taxon>Lasiosphaeria</taxon>
    </lineage>
</organism>
<keyword evidence="1" id="KW-1133">Transmembrane helix</keyword>
<feature type="transmembrane region" description="Helical" evidence="1">
    <location>
        <begin position="24"/>
        <end position="44"/>
    </location>
</feature>
<dbReference type="EMBL" id="JAULSN010000004">
    <property type="protein sequence ID" value="KAK3372970.1"/>
    <property type="molecule type" value="Genomic_DNA"/>
</dbReference>
<dbReference type="AlphaFoldDB" id="A0AAE0KB42"/>
<name>A0AAE0KB42_9PEZI</name>
<keyword evidence="3" id="KW-1185">Reference proteome</keyword>
<reference evidence="2" key="2">
    <citation type="submission" date="2023-06" db="EMBL/GenBank/DDBJ databases">
        <authorList>
            <consortium name="Lawrence Berkeley National Laboratory"/>
            <person name="Haridas S."/>
            <person name="Hensen N."/>
            <person name="Bonometti L."/>
            <person name="Westerberg I."/>
            <person name="Brannstrom I.O."/>
            <person name="Guillou S."/>
            <person name="Cros-Aarteil S."/>
            <person name="Calhoun S."/>
            <person name="Kuo A."/>
            <person name="Mondo S."/>
            <person name="Pangilinan J."/>
            <person name="Riley R."/>
            <person name="Labutti K."/>
            <person name="Andreopoulos B."/>
            <person name="Lipzen A."/>
            <person name="Chen C."/>
            <person name="Yanf M."/>
            <person name="Daum C."/>
            <person name="Ng V."/>
            <person name="Clum A."/>
            <person name="Steindorff A."/>
            <person name="Ohm R."/>
            <person name="Martin F."/>
            <person name="Silar P."/>
            <person name="Natvig D."/>
            <person name="Lalanne C."/>
            <person name="Gautier V."/>
            <person name="Ament-Velasquez S.L."/>
            <person name="Kruys A."/>
            <person name="Hutchinson M.I."/>
            <person name="Powell A.J."/>
            <person name="Barry K."/>
            <person name="Miller A.N."/>
            <person name="Grigoriev I.V."/>
            <person name="Debuchy R."/>
            <person name="Gladieux P."/>
            <person name="Thoren M.H."/>
            <person name="Johannesson H."/>
        </authorList>
    </citation>
    <scope>NUCLEOTIDE SEQUENCE</scope>
    <source>
        <strain evidence="2">CBS 958.72</strain>
    </source>
</reference>
<proteinExistence type="predicted"/>
<evidence type="ECO:0000313" key="2">
    <source>
        <dbReference type="EMBL" id="KAK3372970.1"/>
    </source>
</evidence>
<accession>A0AAE0KB42</accession>
<sequence>MNSLFNPCPPRYFSRLNGMTPDPLPRYLMLIVNTYLALYVTVVLSPSKVCRSRRTGLGFPFRFRRAPDRGDGRTLHCSVFHAASTLASGNARRGTHMHSMQCPCDKMILRAFGESGCFHGVTRVISRGKLTGCADCVQHQGSVNSVCGHLGEKNTEIGKRGGRKREVWSWRRRMPIKQKRPVSALAYLMASLCTLSRCTEDPAPQLQHIRFRLQRKKEHWNRVVD</sequence>
<comment type="caution">
    <text evidence="2">The sequence shown here is derived from an EMBL/GenBank/DDBJ whole genome shotgun (WGS) entry which is preliminary data.</text>
</comment>
<keyword evidence="1" id="KW-0812">Transmembrane</keyword>
<evidence type="ECO:0000313" key="3">
    <source>
        <dbReference type="Proteomes" id="UP001287356"/>
    </source>
</evidence>
<evidence type="ECO:0000256" key="1">
    <source>
        <dbReference type="SAM" id="Phobius"/>
    </source>
</evidence>
<keyword evidence="1" id="KW-0472">Membrane</keyword>